<dbReference type="EMBL" id="CP064954">
    <property type="protein sequence ID" value="QPK79484.1"/>
    <property type="molecule type" value="Genomic_DNA"/>
</dbReference>
<dbReference type="RefSeq" id="WP_165008758.1">
    <property type="nucleotide sequence ID" value="NZ_CP064954.1"/>
</dbReference>
<dbReference type="AlphaFoldDB" id="A0A7T0KFB7"/>
<dbReference type="KEGG" id="cliz:G7Y31_01875"/>
<protein>
    <submittedName>
        <fullName evidence="1">Uncharacterized protein</fullName>
    </submittedName>
</protein>
<keyword evidence="2" id="KW-1185">Reference proteome</keyword>
<name>A0A7T0KFB7_9CORY</name>
<reference evidence="1 2" key="1">
    <citation type="submission" date="2020-11" db="EMBL/GenBank/DDBJ databases">
        <title>Corynebacterium sp. ZJ-599.</title>
        <authorList>
            <person name="Zhou J."/>
        </authorList>
    </citation>
    <scope>NUCLEOTIDE SEQUENCE [LARGE SCALE GENOMIC DNA]</scope>
    <source>
        <strain evidence="1 2">ZJ-599</strain>
    </source>
</reference>
<sequence>MSFQYSLKRNDLSVDDTQRLSFEDARDGTAGECGTNLNSKGGKFLALGVAEC</sequence>
<evidence type="ECO:0000313" key="2">
    <source>
        <dbReference type="Proteomes" id="UP000594681"/>
    </source>
</evidence>
<gene>
    <name evidence="1" type="ORF">G7Y31_01875</name>
</gene>
<proteinExistence type="predicted"/>
<evidence type="ECO:0000313" key="1">
    <source>
        <dbReference type="EMBL" id="QPK79484.1"/>
    </source>
</evidence>
<dbReference type="Proteomes" id="UP000594681">
    <property type="component" value="Chromosome"/>
</dbReference>
<accession>A0A7T0KFB7</accession>
<organism evidence="1 2">
    <name type="scientific">Corynebacterium lizhenjunii</name>
    <dbReference type="NCBI Taxonomy" id="2709394"/>
    <lineage>
        <taxon>Bacteria</taxon>
        <taxon>Bacillati</taxon>
        <taxon>Actinomycetota</taxon>
        <taxon>Actinomycetes</taxon>
        <taxon>Mycobacteriales</taxon>
        <taxon>Corynebacteriaceae</taxon>
        <taxon>Corynebacterium</taxon>
    </lineage>
</organism>